<dbReference type="GO" id="GO:0051301">
    <property type="term" value="P:cell division"/>
    <property type="evidence" value="ECO:0007669"/>
    <property type="project" value="UniProtKB-KW"/>
</dbReference>
<dbReference type="SUPFAM" id="SSF140931">
    <property type="entry name" value="Fic-like"/>
    <property type="match status" value="1"/>
</dbReference>
<dbReference type="InterPro" id="IPR003812">
    <property type="entry name" value="Fido"/>
</dbReference>
<proteinExistence type="predicted"/>
<evidence type="ECO:0000259" key="1">
    <source>
        <dbReference type="PROSITE" id="PS51459"/>
    </source>
</evidence>
<accession>A0ABN6WYL7</accession>
<dbReference type="Pfam" id="PF02661">
    <property type="entry name" value="Fic"/>
    <property type="match status" value="1"/>
</dbReference>
<reference evidence="2 3" key="1">
    <citation type="submission" date="2023-03" db="EMBL/GenBank/DDBJ databases">
        <title>Description of Hydrogenimonas sp. ISO32.</title>
        <authorList>
            <person name="Mino S."/>
            <person name="Fukazawa S."/>
            <person name="Sawabe T."/>
        </authorList>
    </citation>
    <scope>NUCLEOTIDE SEQUENCE [LARGE SCALE GENOMIC DNA]</scope>
    <source>
        <strain evidence="2 3">ISO32</strain>
    </source>
</reference>
<keyword evidence="2" id="KW-0132">Cell division</keyword>
<evidence type="ECO:0000313" key="2">
    <source>
        <dbReference type="EMBL" id="BDY13322.1"/>
    </source>
</evidence>
<dbReference type="EMBL" id="AP027370">
    <property type="protein sequence ID" value="BDY13322.1"/>
    <property type="molecule type" value="Genomic_DNA"/>
</dbReference>
<keyword evidence="2" id="KW-0131">Cell cycle</keyword>
<keyword evidence="3" id="KW-1185">Reference proteome</keyword>
<dbReference type="PANTHER" id="PTHR13504:SF38">
    <property type="entry name" value="FIDO DOMAIN-CONTAINING PROTEIN"/>
    <property type="match status" value="1"/>
</dbReference>
<dbReference type="InterPro" id="IPR036597">
    <property type="entry name" value="Fido-like_dom_sf"/>
</dbReference>
<dbReference type="Proteomes" id="UP001321445">
    <property type="component" value="Chromosome"/>
</dbReference>
<dbReference type="Gene3D" id="1.10.3290.10">
    <property type="entry name" value="Fido-like domain"/>
    <property type="match status" value="1"/>
</dbReference>
<name>A0ABN6WYL7_9BACT</name>
<organism evidence="2 3">
    <name type="scientific">Hydrogenimonas cancrithermarum</name>
    <dbReference type="NCBI Taxonomy" id="2993563"/>
    <lineage>
        <taxon>Bacteria</taxon>
        <taxon>Pseudomonadati</taxon>
        <taxon>Campylobacterota</taxon>
        <taxon>Epsilonproteobacteria</taxon>
        <taxon>Campylobacterales</taxon>
        <taxon>Hydrogenimonadaceae</taxon>
        <taxon>Hydrogenimonas</taxon>
    </lineage>
</organism>
<feature type="domain" description="Fido" evidence="1">
    <location>
        <begin position="204"/>
        <end position="353"/>
    </location>
</feature>
<dbReference type="PROSITE" id="PS51459">
    <property type="entry name" value="FIDO"/>
    <property type="match status" value="1"/>
</dbReference>
<protein>
    <submittedName>
        <fullName evidence="2">Cell division protein Fic</fullName>
    </submittedName>
</protein>
<evidence type="ECO:0000313" key="3">
    <source>
        <dbReference type="Proteomes" id="UP001321445"/>
    </source>
</evidence>
<dbReference type="InterPro" id="IPR040198">
    <property type="entry name" value="Fido_containing"/>
</dbReference>
<dbReference type="PANTHER" id="PTHR13504">
    <property type="entry name" value="FIDO DOMAIN-CONTAINING PROTEIN DDB_G0283145"/>
    <property type="match status" value="1"/>
</dbReference>
<sequence>MHHRQDNDNGIEEIYPARYQPGPGIGEQLEFALKYDGVNLAILSQIFSIVDTKELLEYLESKPTGKYARRIWFLYEFLTGEELPLKDLEQGNYIDLLESDRYYTLSKGESVRRQRIRNNLLGTKAFCPIVRKTETLRRMEEEDLAQLCEDLLVDYPPELLRRALAYLYTKETKSSFFIEHEEPNSTRTERFVALLQEAQKEDFCQKERLLELQNRIVDKRFADRDYRQNQNYVGETVSFGREKVHYISPKPQDLEGLMEGLIECHHRMGEGGVHPIVHAAIIAYGFVFLHPFEDGNGRIHRFLIHNILAIRGFTPSGIMFPVSAVMLKDAVSYDRSLEAFSSKLIPLIEYALDEEGMMRVLSDTALWYRYMDMTSQSEALYHFVKETIEEELPNELLFLSGYDKAKKALKEIVDMPDRLIDLFIRFTMQNHGKLSKNKRDRYFEKFTDQEIEKMQRTVAEIFDKD</sequence>
<gene>
    <name evidence="2" type="ORF">HCR_16340</name>
</gene>